<gene>
    <name evidence="2" type="primary">LOC100762200</name>
</gene>
<evidence type="ECO:0000313" key="2">
    <source>
        <dbReference type="RefSeq" id="XP_027275580.1"/>
    </source>
</evidence>
<evidence type="ECO:0000313" key="1">
    <source>
        <dbReference type="Proteomes" id="UP001108280"/>
    </source>
</evidence>
<accession>A0A9J7G423</accession>
<reference evidence="2" key="3">
    <citation type="submission" date="2025-08" db="UniProtKB">
        <authorList>
            <consortium name="RefSeq"/>
        </authorList>
    </citation>
    <scope>IDENTIFICATION</scope>
    <source>
        <strain evidence="2">17A/GY</strain>
        <tissue evidence="2">Liver</tissue>
    </source>
</reference>
<dbReference type="KEGG" id="cge:100762200"/>
<organism evidence="1 2">
    <name type="scientific">Cricetulus griseus</name>
    <name type="common">Chinese hamster</name>
    <name type="synonym">Cricetulus barabensis griseus</name>
    <dbReference type="NCBI Taxonomy" id="10029"/>
    <lineage>
        <taxon>Eukaryota</taxon>
        <taxon>Metazoa</taxon>
        <taxon>Chordata</taxon>
        <taxon>Craniata</taxon>
        <taxon>Vertebrata</taxon>
        <taxon>Euteleostomi</taxon>
        <taxon>Mammalia</taxon>
        <taxon>Eutheria</taxon>
        <taxon>Euarchontoglires</taxon>
        <taxon>Glires</taxon>
        <taxon>Rodentia</taxon>
        <taxon>Myomorpha</taxon>
        <taxon>Muroidea</taxon>
        <taxon>Cricetidae</taxon>
        <taxon>Cricetinae</taxon>
        <taxon>Cricetulus</taxon>
    </lineage>
</organism>
<protein>
    <submittedName>
        <fullName evidence="2">Short transmembrane mitochondrial protein 1-like</fullName>
    </submittedName>
</protein>
<dbReference type="GeneID" id="100762200"/>
<dbReference type="Pfam" id="PF15054">
    <property type="entry name" value="DUF4535"/>
    <property type="match status" value="1"/>
</dbReference>
<dbReference type="RefSeq" id="XP_027275580.1">
    <property type="nucleotide sequence ID" value="XM_027419779.1"/>
</dbReference>
<dbReference type="OrthoDB" id="2012160at2759"/>
<dbReference type="RefSeq" id="XP_003498040.1">
    <property type="nucleotide sequence ID" value="XM_003497992.5"/>
</dbReference>
<dbReference type="PANTHER" id="PTHR47709">
    <property type="entry name" value="SHORT TRANSMEMBRANE MITOCHONDRIAL PROTEIN 1"/>
    <property type="match status" value="1"/>
</dbReference>
<name>A0A9J7G423_CRIGR</name>
<dbReference type="InterPro" id="IPR027854">
    <property type="entry name" value="STMP1"/>
</dbReference>
<dbReference type="Proteomes" id="UP001108280">
    <property type="component" value="Chromosome 5"/>
</dbReference>
<dbReference type="AlphaFoldDB" id="A0A9J7G423"/>
<keyword evidence="1" id="KW-1185">Reference proteome</keyword>
<reference evidence="1" key="1">
    <citation type="journal article" date="2018" name="Biotechnol. Bioeng.">
        <title>A reference genome of the Chinese hamster based on a hybrid assembly strategy.</title>
        <authorList>
            <person name="Rupp O."/>
            <person name="MacDonald M.L."/>
            <person name="Li S."/>
            <person name="Dhiman H."/>
            <person name="Polson S."/>
            <person name="Griep S."/>
            <person name="Heffner K."/>
            <person name="Hernandez I."/>
            <person name="Brinkrolf K."/>
            <person name="Jadhav V."/>
            <person name="Samoudi M."/>
            <person name="Hao H."/>
            <person name="Kingham B."/>
            <person name="Goesmann A."/>
            <person name="Betenbaugh M.J."/>
            <person name="Lewis N.E."/>
            <person name="Borth N."/>
            <person name="Lee K.H."/>
        </authorList>
    </citation>
    <scope>NUCLEOTIDE SEQUENCE [LARGE SCALE GENOMIC DNA]</scope>
    <source>
        <strain evidence="1">17A/GY</strain>
    </source>
</reference>
<reference evidence="1" key="2">
    <citation type="journal article" date="2020" name="Biotechnol. Bioeng.">
        <title>Chromosome-scale scaffolds for the Chinese hamster reference genome assembly to facilitate the study of the CHO epigenome.</title>
        <authorList>
            <person name="Hilliard W."/>
            <person name="MacDonald M."/>
            <person name="Lee K.H."/>
        </authorList>
    </citation>
    <scope>NUCLEOTIDE SEQUENCE [LARGE SCALE GENOMIC DNA]</scope>
    <source>
        <strain evidence="1">17A/GY</strain>
    </source>
</reference>
<sequence>MLQFVLGFTLGNMMGTYLAQNYDMPNLTKKLDEMKKDLEAKKKSPSS</sequence>
<proteinExistence type="predicted"/>
<dbReference type="PANTHER" id="PTHR47709:SF2">
    <property type="entry name" value="SHORT TRANSMEMBRANE MITOCHONDRIAL PROTEIN 1"/>
    <property type="match status" value="1"/>
</dbReference>